<accession>A0A922IBC2</accession>
<evidence type="ECO:0000313" key="1">
    <source>
        <dbReference type="EMBL" id="KAH9528349.1"/>
    </source>
</evidence>
<reference evidence="1" key="1">
    <citation type="submission" date="2013-05" db="EMBL/GenBank/DDBJ databases">
        <authorList>
            <person name="Yim A.K.Y."/>
            <person name="Chan T.F."/>
            <person name="Ji K.M."/>
            <person name="Liu X.Y."/>
            <person name="Zhou J.W."/>
            <person name="Li R.Q."/>
            <person name="Yang K.Y."/>
            <person name="Li J."/>
            <person name="Li M."/>
            <person name="Law P.T.W."/>
            <person name="Wu Y.L."/>
            <person name="Cai Z.L."/>
            <person name="Qin H."/>
            <person name="Bao Y."/>
            <person name="Leung R.K.K."/>
            <person name="Ng P.K.S."/>
            <person name="Zou J."/>
            <person name="Zhong X.J."/>
            <person name="Ran P.X."/>
            <person name="Zhong N.S."/>
            <person name="Liu Z.G."/>
            <person name="Tsui S.K.W."/>
        </authorList>
    </citation>
    <scope>NUCLEOTIDE SEQUENCE</scope>
    <source>
        <strain evidence="1">Derf</strain>
        <tissue evidence="1">Whole organism</tissue>
    </source>
</reference>
<sequence>MTSIGFPTENVSVTVLLPPCVMTISTKGSIRICGKNASPHMLSAKSYSSCNATEQCHYNPILLDSRKSLDAVKGVEIDSHPLPGNQNVCSICSERNEHLS</sequence>
<dbReference type="AlphaFoldDB" id="A0A922IBC2"/>
<comment type="caution">
    <text evidence="1">The sequence shown here is derived from an EMBL/GenBank/DDBJ whole genome shotgun (WGS) entry which is preliminary data.</text>
</comment>
<evidence type="ECO:0000313" key="2">
    <source>
        <dbReference type="Proteomes" id="UP000790347"/>
    </source>
</evidence>
<protein>
    <submittedName>
        <fullName evidence="1">Uncharacterized protein</fullName>
    </submittedName>
</protein>
<dbReference type="Proteomes" id="UP000790347">
    <property type="component" value="Unassembled WGS sequence"/>
</dbReference>
<proteinExistence type="predicted"/>
<name>A0A922IBC2_DERFA</name>
<dbReference type="EMBL" id="ASGP02000001">
    <property type="protein sequence ID" value="KAH9528349.1"/>
    <property type="molecule type" value="Genomic_DNA"/>
</dbReference>
<keyword evidence="2" id="KW-1185">Reference proteome</keyword>
<organism evidence="1 2">
    <name type="scientific">Dermatophagoides farinae</name>
    <name type="common">American house dust mite</name>
    <dbReference type="NCBI Taxonomy" id="6954"/>
    <lineage>
        <taxon>Eukaryota</taxon>
        <taxon>Metazoa</taxon>
        <taxon>Ecdysozoa</taxon>
        <taxon>Arthropoda</taxon>
        <taxon>Chelicerata</taxon>
        <taxon>Arachnida</taxon>
        <taxon>Acari</taxon>
        <taxon>Acariformes</taxon>
        <taxon>Sarcoptiformes</taxon>
        <taxon>Astigmata</taxon>
        <taxon>Psoroptidia</taxon>
        <taxon>Analgoidea</taxon>
        <taxon>Pyroglyphidae</taxon>
        <taxon>Dermatophagoidinae</taxon>
        <taxon>Dermatophagoides</taxon>
    </lineage>
</organism>
<reference evidence="1" key="2">
    <citation type="journal article" date="2022" name="Res Sq">
        <title>Comparative Genomics Reveals Insights into the Divergent Evolution of Astigmatic Mites and Household Pest Adaptations.</title>
        <authorList>
            <person name="Xiong Q."/>
            <person name="Wan A.T.-Y."/>
            <person name="Liu X.-Y."/>
            <person name="Fung C.S.-H."/>
            <person name="Xiao X."/>
            <person name="Malainual N."/>
            <person name="Hou J."/>
            <person name="Wang L."/>
            <person name="Wang M."/>
            <person name="Yang K."/>
            <person name="Cui Y."/>
            <person name="Leung E."/>
            <person name="Nong W."/>
            <person name="Shin S.-K."/>
            <person name="Au S."/>
            <person name="Jeong K.Y."/>
            <person name="Chew F.T."/>
            <person name="Hui J."/>
            <person name="Leung T.F."/>
            <person name="Tungtrongchitr A."/>
            <person name="Zhong N."/>
            <person name="Liu Z."/>
            <person name="Tsui S."/>
        </authorList>
    </citation>
    <scope>NUCLEOTIDE SEQUENCE</scope>
    <source>
        <strain evidence="1">Derf</strain>
        <tissue evidence="1">Whole organism</tissue>
    </source>
</reference>
<gene>
    <name evidence="1" type="ORF">DERF_002302</name>
</gene>